<comment type="similarity">
    <text evidence="1">Belongs to the short-chain dehydrogenases/reductases (SDR) family.</text>
</comment>
<dbReference type="PRINTS" id="PR00080">
    <property type="entry name" value="SDRFAMILY"/>
</dbReference>
<organism evidence="3 4">
    <name type="scientific">Rhodovarius crocodyli</name>
    <dbReference type="NCBI Taxonomy" id="1979269"/>
    <lineage>
        <taxon>Bacteria</taxon>
        <taxon>Pseudomonadati</taxon>
        <taxon>Pseudomonadota</taxon>
        <taxon>Alphaproteobacteria</taxon>
        <taxon>Acetobacterales</taxon>
        <taxon>Roseomonadaceae</taxon>
        <taxon>Rhodovarius</taxon>
    </lineage>
</organism>
<name>A0A437M3D5_9PROT</name>
<reference evidence="3 4" key="1">
    <citation type="submission" date="2019-01" db="EMBL/GenBank/DDBJ databases">
        <authorList>
            <person name="Chen W.-M."/>
        </authorList>
    </citation>
    <scope>NUCLEOTIDE SEQUENCE [LARGE SCALE GENOMIC DNA]</scope>
    <source>
        <strain evidence="3 4">CCP-6</strain>
    </source>
</reference>
<dbReference type="OrthoDB" id="9786360at2"/>
<evidence type="ECO:0000313" key="4">
    <source>
        <dbReference type="Proteomes" id="UP000282957"/>
    </source>
</evidence>
<dbReference type="EMBL" id="SACL01000008">
    <property type="protein sequence ID" value="RVT92065.1"/>
    <property type="molecule type" value="Genomic_DNA"/>
</dbReference>
<keyword evidence="2" id="KW-0560">Oxidoreductase</keyword>
<comment type="caution">
    <text evidence="3">The sequence shown here is derived from an EMBL/GenBank/DDBJ whole genome shotgun (WGS) entry which is preliminary data.</text>
</comment>
<evidence type="ECO:0000256" key="2">
    <source>
        <dbReference type="ARBA" id="ARBA00023002"/>
    </source>
</evidence>
<dbReference type="PANTHER" id="PTHR43639">
    <property type="entry name" value="OXIDOREDUCTASE, SHORT-CHAIN DEHYDROGENASE/REDUCTASE FAMILY (AFU_ORTHOLOGUE AFUA_5G02870)"/>
    <property type="match status" value="1"/>
</dbReference>
<dbReference type="GO" id="GO:0016491">
    <property type="term" value="F:oxidoreductase activity"/>
    <property type="evidence" value="ECO:0007669"/>
    <property type="project" value="UniProtKB-KW"/>
</dbReference>
<accession>A0A437M3D5</accession>
<dbReference type="PANTHER" id="PTHR43639:SF1">
    <property type="entry name" value="SHORT-CHAIN DEHYDROGENASE_REDUCTASE FAMILY PROTEIN"/>
    <property type="match status" value="1"/>
</dbReference>
<sequence>MAGNVLITGAGRRIGAAIARHLSALGWGVVLHYRDSAAEAEALAASLPRAWTIQADLEDAQAAAVLPGRAAALAGRIDALVNNASLFDYDQPTAFSAEAFQRHMAVNLLAPALLVKGFAEALPDDAQGAVVNLLDNRLFAPNPDYFTYALSKYGLLGMTEMHALAYAPRIRVNGVAPAIVLVSGDQTDENFRRAHINNPLQRGVEPQDVADAVAYLLGARSTTGEVIVVDSGQRLRRRGRDVAFPAATGVVR</sequence>
<evidence type="ECO:0000313" key="3">
    <source>
        <dbReference type="EMBL" id="RVT92065.1"/>
    </source>
</evidence>
<proteinExistence type="inferred from homology"/>
<dbReference type="Pfam" id="PF13561">
    <property type="entry name" value="adh_short_C2"/>
    <property type="match status" value="1"/>
</dbReference>
<dbReference type="InterPro" id="IPR036291">
    <property type="entry name" value="NAD(P)-bd_dom_sf"/>
</dbReference>
<dbReference type="AlphaFoldDB" id="A0A437M3D5"/>
<dbReference type="SUPFAM" id="SSF51735">
    <property type="entry name" value="NAD(P)-binding Rossmann-fold domains"/>
    <property type="match status" value="1"/>
</dbReference>
<dbReference type="PRINTS" id="PR00081">
    <property type="entry name" value="GDHRDH"/>
</dbReference>
<evidence type="ECO:0000256" key="1">
    <source>
        <dbReference type="ARBA" id="ARBA00006484"/>
    </source>
</evidence>
<protein>
    <submittedName>
        <fullName evidence="3">SDR family oxidoreductase</fullName>
    </submittedName>
</protein>
<gene>
    <name evidence="3" type="ORF">EOD42_20260</name>
</gene>
<dbReference type="RefSeq" id="WP_127789395.1">
    <property type="nucleotide sequence ID" value="NZ_SACL01000008.1"/>
</dbReference>
<dbReference type="Gene3D" id="3.40.50.720">
    <property type="entry name" value="NAD(P)-binding Rossmann-like Domain"/>
    <property type="match status" value="1"/>
</dbReference>
<dbReference type="InterPro" id="IPR002347">
    <property type="entry name" value="SDR_fam"/>
</dbReference>
<keyword evidence="4" id="KW-1185">Reference proteome</keyword>
<dbReference type="Proteomes" id="UP000282957">
    <property type="component" value="Unassembled WGS sequence"/>
</dbReference>